<sequence length="186" mass="20942">MHTDPAVPIQVALGCPDDAEPWFKANYALLNRPELGDEYTRLLNAWVTLEQKHDFVMGKGSKNRVTVPKPDVLQSWIASGRTRSRKQPVVVNIEVFAAQVVTWWGALQPEWRQLDDAGLPMATRRVRGDWGQPLDVHGQNGMLSAVACLGWWGTALGSPEARASDLRWCRLIRDVAWVCEEMAQRL</sequence>
<organism evidence="1 2">
    <name type="scientific">Schizophyllum amplum</name>
    <dbReference type="NCBI Taxonomy" id="97359"/>
    <lineage>
        <taxon>Eukaryota</taxon>
        <taxon>Fungi</taxon>
        <taxon>Dikarya</taxon>
        <taxon>Basidiomycota</taxon>
        <taxon>Agaricomycotina</taxon>
        <taxon>Agaricomycetes</taxon>
        <taxon>Agaricomycetidae</taxon>
        <taxon>Agaricales</taxon>
        <taxon>Schizophyllaceae</taxon>
        <taxon>Schizophyllum</taxon>
    </lineage>
</organism>
<dbReference type="Proteomes" id="UP000320762">
    <property type="component" value="Unassembled WGS sequence"/>
</dbReference>
<dbReference type="EMBL" id="VDMD01000036">
    <property type="protein sequence ID" value="TRM58352.1"/>
    <property type="molecule type" value="Genomic_DNA"/>
</dbReference>
<dbReference type="STRING" id="97359.A0A550C0M3"/>
<proteinExistence type="predicted"/>
<keyword evidence="2" id="KW-1185">Reference proteome</keyword>
<dbReference type="AlphaFoldDB" id="A0A550C0M3"/>
<dbReference type="OrthoDB" id="3250313at2759"/>
<evidence type="ECO:0000313" key="1">
    <source>
        <dbReference type="EMBL" id="TRM58352.1"/>
    </source>
</evidence>
<accession>A0A550C0M3</accession>
<comment type="caution">
    <text evidence="1">The sequence shown here is derived from an EMBL/GenBank/DDBJ whole genome shotgun (WGS) entry which is preliminary data.</text>
</comment>
<reference evidence="1 2" key="1">
    <citation type="journal article" date="2019" name="New Phytol.">
        <title>Comparative genomics reveals unique wood-decay strategies and fruiting body development in the Schizophyllaceae.</title>
        <authorList>
            <person name="Almasi E."/>
            <person name="Sahu N."/>
            <person name="Krizsan K."/>
            <person name="Balint B."/>
            <person name="Kovacs G.M."/>
            <person name="Kiss B."/>
            <person name="Cseklye J."/>
            <person name="Drula E."/>
            <person name="Henrissat B."/>
            <person name="Nagy I."/>
            <person name="Chovatia M."/>
            <person name="Adam C."/>
            <person name="LaButti K."/>
            <person name="Lipzen A."/>
            <person name="Riley R."/>
            <person name="Grigoriev I.V."/>
            <person name="Nagy L.G."/>
        </authorList>
    </citation>
    <scope>NUCLEOTIDE SEQUENCE [LARGE SCALE GENOMIC DNA]</scope>
    <source>
        <strain evidence="1 2">NL-1724</strain>
    </source>
</reference>
<name>A0A550C0M3_9AGAR</name>
<evidence type="ECO:0000313" key="2">
    <source>
        <dbReference type="Proteomes" id="UP000320762"/>
    </source>
</evidence>
<gene>
    <name evidence="1" type="ORF">BD626DRAFT_410626</name>
</gene>
<protein>
    <submittedName>
        <fullName evidence="1">Uncharacterized protein</fullName>
    </submittedName>
</protein>